<comment type="caution">
    <text evidence="2">The sequence shown here is derived from an EMBL/GenBank/DDBJ whole genome shotgun (WGS) entry which is preliminary data.</text>
</comment>
<reference evidence="2 3" key="1">
    <citation type="journal article" date="2017" name="Genome Biol. Evol.">
        <title>Phytophthora megakarya and P. palmivora, closely related causal agents of cacao black pod rot, underwent increases in genome sizes and gene numbers by different mechanisms.</title>
        <authorList>
            <person name="Ali S.S."/>
            <person name="Shao J."/>
            <person name="Lary D.J."/>
            <person name="Kronmiller B."/>
            <person name="Shen D."/>
            <person name="Strem M.D."/>
            <person name="Amoako-Attah I."/>
            <person name="Akrofi A.Y."/>
            <person name="Begoude B.A."/>
            <person name="Ten Hoopen G.M."/>
            <person name="Coulibaly K."/>
            <person name="Kebe B.I."/>
            <person name="Melnick R.L."/>
            <person name="Guiltinan M.J."/>
            <person name="Tyler B.M."/>
            <person name="Meinhardt L.W."/>
            <person name="Bailey B.A."/>
        </authorList>
    </citation>
    <scope>NUCLEOTIDE SEQUENCE [LARGE SCALE GENOMIC DNA]</scope>
    <source>
        <strain evidence="3">sbr112.9</strain>
    </source>
</reference>
<dbReference type="Gene3D" id="3.30.420.10">
    <property type="entry name" value="Ribonuclease H-like superfamily/Ribonuclease H"/>
    <property type="match status" value="1"/>
</dbReference>
<dbReference type="GO" id="GO:0003676">
    <property type="term" value="F:nucleic acid binding"/>
    <property type="evidence" value="ECO:0007669"/>
    <property type="project" value="InterPro"/>
</dbReference>
<proteinExistence type="predicted"/>
<dbReference type="EMBL" id="NCKW01000103">
    <property type="protein sequence ID" value="POM81344.1"/>
    <property type="molecule type" value="Genomic_DNA"/>
</dbReference>
<dbReference type="SUPFAM" id="SSF53098">
    <property type="entry name" value="Ribonuclease H-like"/>
    <property type="match status" value="1"/>
</dbReference>
<dbReference type="InterPro" id="IPR036397">
    <property type="entry name" value="RNaseH_sf"/>
</dbReference>
<protein>
    <recommendedName>
        <fullName evidence="1">Reverse transcriptase Ty1/copia-type domain-containing protein</fullName>
    </recommendedName>
</protein>
<dbReference type="PANTHER" id="PTHR11439:SF440">
    <property type="entry name" value="INTEGRASE CATALYTIC DOMAIN-CONTAINING PROTEIN"/>
    <property type="match status" value="1"/>
</dbReference>
<dbReference type="InterPro" id="IPR013103">
    <property type="entry name" value="RVT_2"/>
</dbReference>
<accession>A0A2P4YU67</accession>
<dbReference type="InterPro" id="IPR043502">
    <property type="entry name" value="DNA/RNA_pol_sf"/>
</dbReference>
<sequence>MNRTIVEMARSMVHYMGLDLEWWGEAVNAAVYTINWQSNTARTSGSPFEVFYGKRPDLPRLRVFGSRGFAHVEKVKRSKWDAKANRCIFLGLPASDTNGTPAGTALTYNAPELLENGPATTEVDNAEPSSGDDYKIALAAVGLPRNYREAVESPYHEQWKKAIRAELRAHFRNHTWDLMLQTFGVDYTDTYSPVASMYTVRTFLVVCCCLNYYVKQYDIETTLLNGDFSEKVYMTVPTGMKVAVDLVCQLRRSLYGLKQAAAVWYRTIWDVFRKTGFAQCATDPCLFVKQGGRTPVFVILYVDDLLVWCLREEDAEEFRRELGQHFTVKALGDVCYVLGMYKQFIERMVEKFRQEDAYPVRNPTVLGQDLHVHDGSAVAGVKPFRELIGSLFGVHSRYLEQPREKHWKASIRILRYLKGPGTSGIKFHHFKMNACSVEAFCDANWGGGVATRRSTSGIIVQVAGGPVIYKRKLPQAVALSSAEAEYMSMDLAVQEVVWLRQLLEEMGPKSVGATPVFVGNKSANSMATNHGYTPRAKHIDLRTHFVHDHVSQKTIEVIHVPSAQPLADYLTKPLPTPQFTRLVRSSGVVEQDAS</sequence>
<evidence type="ECO:0000313" key="3">
    <source>
        <dbReference type="Proteomes" id="UP000237271"/>
    </source>
</evidence>
<name>A0A2P4YU67_9STRA</name>
<dbReference type="Proteomes" id="UP000237271">
    <property type="component" value="Unassembled WGS sequence"/>
</dbReference>
<evidence type="ECO:0000313" key="2">
    <source>
        <dbReference type="EMBL" id="POM81344.1"/>
    </source>
</evidence>
<gene>
    <name evidence="2" type="ORF">PHPALM_704</name>
</gene>
<organism evidence="2 3">
    <name type="scientific">Phytophthora palmivora</name>
    <dbReference type="NCBI Taxonomy" id="4796"/>
    <lineage>
        <taxon>Eukaryota</taxon>
        <taxon>Sar</taxon>
        <taxon>Stramenopiles</taxon>
        <taxon>Oomycota</taxon>
        <taxon>Peronosporomycetes</taxon>
        <taxon>Peronosporales</taxon>
        <taxon>Peronosporaceae</taxon>
        <taxon>Phytophthora</taxon>
    </lineage>
</organism>
<feature type="domain" description="Reverse transcriptase Ty1/copia-type" evidence="1">
    <location>
        <begin position="180"/>
        <end position="353"/>
    </location>
</feature>
<dbReference type="CDD" id="cd09272">
    <property type="entry name" value="RNase_HI_RT_Ty1"/>
    <property type="match status" value="1"/>
</dbReference>
<keyword evidence="3" id="KW-1185">Reference proteome</keyword>
<dbReference type="Pfam" id="PF07727">
    <property type="entry name" value="RVT_2"/>
    <property type="match status" value="1"/>
</dbReference>
<dbReference type="InterPro" id="IPR012337">
    <property type="entry name" value="RNaseH-like_sf"/>
</dbReference>
<dbReference type="AlphaFoldDB" id="A0A2P4YU67"/>
<dbReference type="PANTHER" id="PTHR11439">
    <property type="entry name" value="GAG-POL-RELATED RETROTRANSPOSON"/>
    <property type="match status" value="1"/>
</dbReference>
<dbReference type="OrthoDB" id="125229at2759"/>
<evidence type="ECO:0000259" key="1">
    <source>
        <dbReference type="Pfam" id="PF07727"/>
    </source>
</evidence>
<dbReference type="SUPFAM" id="SSF56672">
    <property type="entry name" value="DNA/RNA polymerases"/>
    <property type="match status" value="1"/>
</dbReference>